<dbReference type="SUPFAM" id="SSF56219">
    <property type="entry name" value="DNase I-like"/>
    <property type="match status" value="1"/>
</dbReference>
<dbReference type="Proteomes" id="UP000273154">
    <property type="component" value="Chromosome"/>
</dbReference>
<evidence type="ECO:0000259" key="2">
    <source>
        <dbReference type="Pfam" id="PF03372"/>
    </source>
</evidence>
<feature type="transmembrane region" description="Helical" evidence="1">
    <location>
        <begin position="81"/>
        <end position="102"/>
    </location>
</feature>
<organism evidence="3 4">
    <name type="scientific">Parolsenella catena</name>
    <dbReference type="NCBI Taxonomy" id="2003188"/>
    <lineage>
        <taxon>Bacteria</taxon>
        <taxon>Bacillati</taxon>
        <taxon>Actinomycetota</taxon>
        <taxon>Coriobacteriia</taxon>
        <taxon>Coriobacteriales</taxon>
        <taxon>Atopobiaceae</taxon>
        <taxon>Parolsenella</taxon>
    </lineage>
</organism>
<evidence type="ECO:0000313" key="4">
    <source>
        <dbReference type="Proteomes" id="UP000273154"/>
    </source>
</evidence>
<keyword evidence="1" id="KW-0472">Membrane</keyword>
<proteinExistence type="predicted"/>
<keyword evidence="1" id="KW-1133">Transmembrane helix</keyword>
<name>A0A3G9KAB2_9ACTN</name>
<evidence type="ECO:0000313" key="3">
    <source>
        <dbReference type="EMBL" id="BBH49735.1"/>
    </source>
</evidence>
<reference evidence="4" key="1">
    <citation type="submission" date="2018-11" db="EMBL/GenBank/DDBJ databases">
        <title>Comparative genomics of Parolsenella catena and Libanicoccus massiliensis: Reclassification of Libanicoccus massiliensis as Parolsenella massiliensis comb. nov.</title>
        <authorList>
            <person name="Sakamoto M."/>
            <person name="Ikeyama N."/>
            <person name="Murakami T."/>
            <person name="Mori H."/>
            <person name="Yuki M."/>
            <person name="Ohkuma M."/>
        </authorList>
    </citation>
    <scope>NUCLEOTIDE SEQUENCE [LARGE SCALE GENOMIC DNA]</scope>
    <source>
        <strain evidence="4">JCM 31932</strain>
    </source>
</reference>
<feature type="domain" description="Endonuclease/exonuclease/phosphatase" evidence="2">
    <location>
        <begin position="129"/>
        <end position="341"/>
    </location>
</feature>
<dbReference type="AlphaFoldDB" id="A0A3G9KAB2"/>
<keyword evidence="4" id="KW-1185">Reference proteome</keyword>
<protein>
    <recommendedName>
        <fullName evidence="2">Endonuclease/exonuclease/phosphatase domain-containing protein</fullName>
    </recommendedName>
</protein>
<dbReference type="Gene3D" id="3.60.10.10">
    <property type="entry name" value="Endonuclease/exonuclease/phosphatase"/>
    <property type="match status" value="1"/>
</dbReference>
<gene>
    <name evidence="3" type="ORF">Pcatena_03220</name>
</gene>
<accession>A0A3G9KAB2</accession>
<dbReference type="KEGG" id="pcat:Pcatena_03220"/>
<feature type="transmembrane region" description="Helical" evidence="1">
    <location>
        <begin position="52"/>
        <end position="74"/>
    </location>
</feature>
<feature type="transmembrane region" description="Helical" evidence="1">
    <location>
        <begin position="21"/>
        <end position="40"/>
    </location>
</feature>
<dbReference type="GO" id="GO:0003824">
    <property type="term" value="F:catalytic activity"/>
    <property type="evidence" value="ECO:0007669"/>
    <property type="project" value="InterPro"/>
</dbReference>
<evidence type="ECO:0000256" key="1">
    <source>
        <dbReference type="SAM" id="Phobius"/>
    </source>
</evidence>
<dbReference type="InterPro" id="IPR036691">
    <property type="entry name" value="Endo/exonu/phosph_ase_sf"/>
</dbReference>
<sequence length="351" mass="36943">MDGTPPQAPTGSRWRGRARHGCLSTLLWIVMAAVVALLALRTLPSSMASGPAVPELVSFVLVAVVPSVICLVLAMLWHRRVLALVCLLALAVNGSWHAGYLVGRQRVSAEAQAAVAASPTTDDAYARVMTLNTYNGQASAAQVVSLVRERHVEVLCLQELTDGMVEDLERAGIDELLPYHVVSEGASAISNGGRNGIWTAAPQADVSRNLLPIDTSSMPAASVQVGGTTVRIVSVHPNSPVRGAQDLWDEGLSVIGSLSDYGHAYLIMGDFNSTWDHASFRSLLGTTFEDAGEASGEGVHMTYPANGIVPPLVEIDHIVYSSGSGIVVSSLETAHVAGTDHLALIGTLEAR</sequence>
<keyword evidence="1" id="KW-0812">Transmembrane</keyword>
<dbReference type="EMBL" id="AP019367">
    <property type="protein sequence ID" value="BBH49735.1"/>
    <property type="molecule type" value="Genomic_DNA"/>
</dbReference>
<dbReference type="InterPro" id="IPR005135">
    <property type="entry name" value="Endo/exonuclease/phosphatase"/>
</dbReference>
<dbReference type="Pfam" id="PF03372">
    <property type="entry name" value="Exo_endo_phos"/>
    <property type="match status" value="1"/>
</dbReference>